<evidence type="ECO:0000256" key="1">
    <source>
        <dbReference type="SAM" id="SignalP"/>
    </source>
</evidence>
<organism evidence="2 3">
    <name type="scientific">Cylicocyclus nassatus</name>
    <name type="common">Nematode worm</name>
    <dbReference type="NCBI Taxonomy" id="53992"/>
    <lineage>
        <taxon>Eukaryota</taxon>
        <taxon>Metazoa</taxon>
        <taxon>Ecdysozoa</taxon>
        <taxon>Nematoda</taxon>
        <taxon>Chromadorea</taxon>
        <taxon>Rhabditida</taxon>
        <taxon>Rhabditina</taxon>
        <taxon>Rhabditomorpha</taxon>
        <taxon>Strongyloidea</taxon>
        <taxon>Strongylidae</taxon>
        <taxon>Cylicocyclus</taxon>
    </lineage>
</organism>
<protein>
    <submittedName>
        <fullName evidence="2">Uncharacterized protein</fullName>
    </submittedName>
</protein>
<name>A0AA36M3A1_CYLNA</name>
<feature type="chain" id="PRO_5041463686" evidence="1">
    <location>
        <begin position="20"/>
        <end position="148"/>
    </location>
</feature>
<evidence type="ECO:0000313" key="2">
    <source>
        <dbReference type="EMBL" id="CAJ0597094.1"/>
    </source>
</evidence>
<dbReference type="Proteomes" id="UP001176961">
    <property type="component" value="Unassembled WGS sequence"/>
</dbReference>
<dbReference type="EMBL" id="CATQJL010000223">
    <property type="protein sequence ID" value="CAJ0597094.1"/>
    <property type="molecule type" value="Genomic_DNA"/>
</dbReference>
<proteinExistence type="predicted"/>
<comment type="caution">
    <text evidence="2">The sequence shown here is derived from an EMBL/GenBank/DDBJ whole genome shotgun (WGS) entry which is preliminary data.</text>
</comment>
<reference evidence="2" key="1">
    <citation type="submission" date="2023-07" db="EMBL/GenBank/DDBJ databases">
        <authorList>
            <consortium name="CYATHOMIX"/>
        </authorList>
    </citation>
    <scope>NUCLEOTIDE SEQUENCE</scope>
    <source>
        <strain evidence="2">N/A</strain>
    </source>
</reference>
<sequence>MSCFLLLILLSQIFEYSFEAEAISKQEKQSPWTQRSKIEITFKARPRISNNGIDHNVRSLFNDYAIRNGITLEDVNVHRIDDCSQLPSVLKYQANVMDCHEFQIYLYELRPEKYCTKIGHVKCDRMASTICLHYTCSDSDYKDVTSCT</sequence>
<dbReference type="AlphaFoldDB" id="A0AA36M3A1"/>
<keyword evidence="1" id="KW-0732">Signal</keyword>
<accession>A0AA36M3A1</accession>
<keyword evidence="3" id="KW-1185">Reference proteome</keyword>
<feature type="signal peptide" evidence="1">
    <location>
        <begin position="1"/>
        <end position="19"/>
    </location>
</feature>
<gene>
    <name evidence="2" type="ORF">CYNAS_LOCUS9077</name>
</gene>
<evidence type="ECO:0000313" key="3">
    <source>
        <dbReference type="Proteomes" id="UP001176961"/>
    </source>
</evidence>